<dbReference type="Proteomes" id="UP000009168">
    <property type="component" value="Unassembled WGS sequence"/>
</dbReference>
<dbReference type="InParanoid" id="I7MJU5"/>
<organism evidence="1 2">
    <name type="scientific">Tetrahymena thermophila (strain SB210)</name>
    <dbReference type="NCBI Taxonomy" id="312017"/>
    <lineage>
        <taxon>Eukaryota</taxon>
        <taxon>Sar</taxon>
        <taxon>Alveolata</taxon>
        <taxon>Ciliophora</taxon>
        <taxon>Intramacronucleata</taxon>
        <taxon>Oligohymenophorea</taxon>
        <taxon>Hymenostomatida</taxon>
        <taxon>Tetrahymenina</taxon>
        <taxon>Tetrahymenidae</taxon>
        <taxon>Tetrahymena</taxon>
    </lineage>
</organism>
<sequence length="376" mass="44378">MINDQAKKLLDFNNPSDFKVFSRKSIIYNRIEESQKDQKQKNTLENKIIQIFKNSLSNNQKDIKNSNLLKEKLSQLQQRGLSFDANMDAANNYLEGSFFYALYQKSEGQTQQKLSIKASTFQNQTDFYCCLVIEEVINFKMLFKIQTIKLLSKQAREKVKSNFLKNMNEFDQIIINNLDIYSNGQLLNQQKIKQIQIQEEDSKSSFNNQQSNSSNDFDEFYLQDKVLDLNQIKIQFELLFGEQEVSNIIKITVKDHGIGMSLDKILKMLEILNTKNIDFSSQYLNNSFLGWKVNYHIIGNLGPFYNFFIQSQENQGLEYHFYIFQDIKILKESNLQQKMVFKNHQFDISLQQSNKNFYNIHRIDELQDQENISLVY</sequence>
<reference evidence="2" key="1">
    <citation type="journal article" date="2006" name="PLoS Biol.">
        <title>Macronuclear genome sequence of the ciliate Tetrahymena thermophila, a model eukaryote.</title>
        <authorList>
            <person name="Eisen J.A."/>
            <person name="Coyne R.S."/>
            <person name="Wu M."/>
            <person name="Wu D."/>
            <person name="Thiagarajan M."/>
            <person name="Wortman J.R."/>
            <person name="Badger J.H."/>
            <person name="Ren Q."/>
            <person name="Amedeo P."/>
            <person name="Jones K.M."/>
            <person name="Tallon L.J."/>
            <person name="Delcher A.L."/>
            <person name="Salzberg S.L."/>
            <person name="Silva J.C."/>
            <person name="Haas B.J."/>
            <person name="Majoros W.H."/>
            <person name="Farzad M."/>
            <person name="Carlton J.M."/>
            <person name="Smith R.K. Jr."/>
            <person name="Garg J."/>
            <person name="Pearlman R.E."/>
            <person name="Karrer K.M."/>
            <person name="Sun L."/>
            <person name="Manning G."/>
            <person name="Elde N.C."/>
            <person name="Turkewitz A.P."/>
            <person name="Asai D.J."/>
            <person name="Wilkes D.E."/>
            <person name="Wang Y."/>
            <person name="Cai H."/>
            <person name="Collins K."/>
            <person name="Stewart B.A."/>
            <person name="Lee S.R."/>
            <person name="Wilamowska K."/>
            <person name="Weinberg Z."/>
            <person name="Ruzzo W.L."/>
            <person name="Wloga D."/>
            <person name="Gaertig J."/>
            <person name="Frankel J."/>
            <person name="Tsao C.-C."/>
            <person name="Gorovsky M.A."/>
            <person name="Keeling P.J."/>
            <person name="Waller R.F."/>
            <person name="Patron N.J."/>
            <person name="Cherry J.M."/>
            <person name="Stover N.A."/>
            <person name="Krieger C.J."/>
            <person name="del Toro C."/>
            <person name="Ryder H.F."/>
            <person name="Williamson S.C."/>
            <person name="Barbeau R.A."/>
            <person name="Hamilton E.P."/>
            <person name="Orias E."/>
        </authorList>
    </citation>
    <scope>NUCLEOTIDE SEQUENCE [LARGE SCALE GENOMIC DNA]</scope>
    <source>
        <strain evidence="2">SB210</strain>
    </source>
</reference>
<keyword evidence="2" id="KW-1185">Reference proteome</keyword>
<dbReference type="GeneID" id="7832932"/>
<dbReference type="InterPro" id="IPR036890">
    <property type="entry name" value="HATPase_C_sf"/>
</dbReference>
<evidence type="ECO:0000313" key="1">
    <source>
        <dbReference type="EMBL" id="EAR97205.2"/>
    </source>
</evidence>
<dbReference type="AlphaFoldDB" id="I7MJU5"/>
<dbReference type="EMBL" id="GG662667">
    <property type="protein sequence ID" value="EAR97205.2"/>
    <property type="molecule type" value="Genomic_DNA"/>
</dbReference>
<name>I7MJU5_TETTS</name>
<proteinExistence type="predicted"/>
<dbReference type="SUPFAM" id="SSF55874">
    <property type="entry name" value="ATPase domain of HSP90 chaperone/DNA topoisomerase II/histidine kinase"/>
    <property type="match status" value="1"/>
</dbReference>
<dbReference type="KEGG" id="tet:TTHERM_00482380"/>
<dbReference type="RefSeq" id="XP_001017450.2">
    <property type="nucleotide sequence ID" value="XM_001017450.2"/>
</dbReference>
<gene>
    <name evidence="1" type="ORF">TTHERM_00482380</name>
</gene>
<protein>
    <submittedName>
        <fullName evidence="1">Uncharacterized protein</fullName>
    </submittedName>
</protein>
<accession>I7MJU5</accession>
<evidence type="ECO:0000313" key="2">
    <source>
        <dbReference type="Proteomes" id="UP000009168"/>
    </source>
</evidence>